<comment type="caution">
    <text evidence="1">The sequence shown here is derived from an EMBL/GenBank/DDBJ whole genome shotgun (WGS) entry which is preliminary data.</text>
</comment>
<protein>
    <submittedName>
        <fullName evidence="1">Uncharacterized protein</fullName>
    </submittedName>
</protein>
<accession>A0A5C6EIT5</accession>
<proteinExistence type="predicted"/>
<evidence type="ECO:0000313" key="1">
    <source>
        <dbReference type="EMBL" id="TWU48365.1"/>
    </source>
</evidence>
<evidence type="ECO:0000313" key="2">
    <source>
        <dbReference type="Proteomes" id="UP000317977"/>
    </source>
</evidence>
<keyword evidence="2" id="KW-1185">Reference proteome</keyword>
<sequence length="106" mass="12043">MGIQMLAKRVKTIEFFGGPMDGFECETNEPPRPFAWVISAPHAANTPALAQLMRLFLFQGHPQPDINAIYALDLGSRRPVYRYMHSMVATDVYPSDLVWVVDHQPR</sequence>
<dbReference type="EMBL" id="SJPX01000005">
    <property type="protein sequence ID" value="TWU48365.1"/>
    <property type="molecule type" value="Genomic_DNA"/>
</dbReference>
<dbReference type="AlphaFoldDB" id="A0A5C6EIT5"/>
<gene>
    <name evidence="1" type="ORF">Poly59_52110</name>
</gene>
<organism evidence="1 2">
    <name type="scientific">Rubripirellula reticaptiva</name>
    <dbReference type="NCBI Taxonomy" id="2528013"/>
    <lineage>
        <taxon>Bacteria</taxon>
        <taxon>Pseudomonadati</taxon>
        <taxon>Planctomycetota</taxon>
        <taxon>Planctomycetia</taxon>
        <taxon>Pirellulales</taxon>
        <taxon>Pirellulaceae</taxon>
        <taxon>Rubripirellula</taxon>
    </lineage>
</organism>
<name>A0A5C6EIT5_9BACT</name>
<dbReference type="Proteomes" id="UP000317977">
    <property type="component" value="Unassembled WGS sequence"/>
</dbReference>
<reference evidence="1 2" key="1">
    <citation type="submission" date="2019-02" db="EMBL/GenBank/DDBJ databases">
        <title>Deep-cultivation of Planctomycetes and their phenomic and genomic characterization uncovers novel biology.</title>
        <authorList>
            <person name="Wiegand S."/>
            <person name="Jogler M."/>
            <person name="Boedeker C."/>
            <person name="Pinto D."/>
            <person name="Vollmers J."/>
            <person name="Rivas-Marin E."/>
            <person name="Kohn T."/>
            <person name="Peeters S.H."/>
            <person name="Heuer A."/>
            <person name="Rast P."/>
            <person name="Oberbeckmann S."/>
            <person name="Bunk B."/>
            <person name="Jeske O."/>
            <person name="Meyerdierks A."/>
            <person name="Storesund J.E."/>
            <person name="Kallscheuer N."/>
            <person name="Luecker S."/>
            <person name="Lage O.M."/>
            <person name="Pohl T."/>
            <person name="Merkel B.J."/>
            <person name="Hornburger P."/>
            <person name="Mueller R.-W."/>
            <person name="Bruemmer F."/>
            <person name="Labrenz M."/>
            <person name="Spormann A.M."/>
            <person name="Op Den Camp H."/>
            <person name="Overmann J."/>
            <person name="Amann R."/>
            <person name="Jetten M.S.M."/>
            <person name="Mascher T."/>
            <person name="Medema M.H."/>
            <person name="Devos D.P."/>
            <person name="Kaster A.-K."/>
            <person name="Ovreas L."/>
            <person name="Rohde M."/>
            <person name="Galperin M.Y."/>
            <person name="Jogler C."/>
        </authorList>
    </citation>
    <scope>NUCLEOTIDE SEQUENCE [LARGE SCALE GENOMIC DNA]</scope>
    <source>
        <strain evidence="1 2">Poly59</strain>
    </source>
</reference>